<proteinExistence type="predicted"/>
<comment type="caution">
    <text evidence="1">The sequence shown here is derived from an EMBL/GenBank/DDBJ whole genome shotgun (WGS) entry which is preliminary data.</text>
</comment>
<name>A0ABT1I6S0_9PSEU</name>
<dbReference type="InterPro" id="IPR025358">
    <property type="entry name" value="DUF4262"/>
</dbReference>
<organism evidence="1 2">
    <name type="scientific">Actinokineospora diospyrosa</name>
    <dbReference type="NCBI Taxonomy" id="103728"/>
    <lineage>
        <taxon>Bacteria</taxon>
        <taxon>Bacillati</taxon>
        <taxon>Actinomycetota</taxon>
        <taxon>Actinomycetes</taxon>
        <taxon>Pseudonocardiales</taxon>
        <taxon>Pseudonocardiaceae</taxon>
        <taxon>Actinokineospora</taxon>
    </lineage>
</organism>
<gene>
    <name evidence="1" type="ORF">LV75_000814</name>
</gene>
<evidence type="ECO:0008006" key="3">
    <source>
        <dbReference type="Google" id="ProtNLM"/>
    </source>
</evidence>
<dbReference type="Pfam" id="PF14081">
    <property type="entry name" value="DUF4262"/>
    <property type="match status" value="1"/>
</dbReference>
<protein>
    <recommendedName>
        <fullName evidence="3">DUF4262 domain-containing protein</fullName>
    </recommendedName>
</protein>
<dbReference type="EMBL" id="JAMTCO010000002">
    <property type="protein sequence ID" value="MCP2268328.1"/>
    <property type="molecule type" value="Genomic_DNA"/>
</dbReference>
<evidence type="ECO:0000313" key="2">
    <source>
        <dbReference type="Proteomes" id="UP001205185"/>
    </source>
</evidence>
<accession>A0ABT1I6S0</accession>
<dbReference type="Proteomes" id="UP001205185">
    <property type="component" value="Unassembled WGS sequence"/>
</dbReference>
<evidence type="ECO:0000313" key="1">
    <source>
        <dbReference type="EMBL" id="MCP2268328.1"/>
    </source>
</evidence>
<sequence length="286" mass="31297">MAGRYSPDVRCRCQLCVGDRDEGFAEMLEAITDYGAGVVEVTGAQFDFAHTVGLWHSAGVPDVVMFGLDTDDMIGWLSRFVEVGRAQGWPGPDEEFGGVVDGAVTRLRPVHESWFGGLLDSVLHFYREPVPMSVLLWPDGDGRWPWDADADEDCRVSQPWAWGPVSEQQAGPWRLLGELGAEFPFPTSPDVWALTSKSIVDGDRAPVWLARSEGLYDVLDERGYGADDLALAYLGDITTRHPVLYKAADLPDDAAVVVHEGIWTPAERGPEHLEASIAAWQSAGTV</sequence>
<reference evidence="1 2" key="1">
    <citation type="submission" date="2022-06" db="EMBL/GenBank/DDBJ databases">
        <title>Genomic Encyclopedia of Archaeal and Bacterial Type Strains, Phase II (KMG-II): from individual species to whole genera.</title>
        <authorList>
            <person name="Goeker M."/>
        </authorList>
    </citation>
    <scope>NUCLEOTIDE SEQUENCE [LARGE SCALE GENOMIC DNA]</scope>
    <source>
        <strain evidence="1 2">DSM 44255</strain>
    </source>
</reference>
<keyword evidence="2" id="KW-1185">Reference proteome</keyword>